<dbReference type="RefSeq" id="WP_150903458.1">
    <property type="nucleotide sequence ID" value="NZ_VTWT01000004.1"/>
</dbReference>
<organism evidence="1 2">
    <name type="scientific">Adhaeribacter soli</name>
    <dbReference type="NCBI Taxonomy" id="2607655"/>
    <lineage>
        <taxon>Bacteria</taxon>
        <taxon>Pseudomonadati</taxon>
        <taxon>Bacteroidota</taxon>
        <taxon>Cytophagia</taxon>
        <taxon>Cytophagales</taxon>
        <taxon>Hymenobacteraceae</taxon>
        <taxon>Adhaeribacter</taxon>
    </lineage>
</organism>
<dbReference type="Proteomes" id="UP000326570">
    <property type="component" value="Unassembled WGS sequence"/>
</dbReference>
<reference evidence="1 2" key="1">
    <citation type="submission" date="2019-09" db="EMBL/GenBank/DDBJ databases">
        <title>Genome sequence of Adhaeribacter sp. M2.</title>
        <authorList>
            <person name="Srinivasan S."/>
        </authorList>
    </citation>
    <scope>NUCLEOTIDE SEQUENCE [LARGE SCALE GENOMIC DNA]</scope>
    <source>
        <strain evidence="1 2">M2</strain>
    </source>
</reference>
<sequence length="236" mass="27877">MKILSILLVFTSYLSFGQSFKSDLKEGLYSSSPDWIIVRQLTSDTLQMYKLLETKEHFNKVALVLFDFVPEIQNINKRRNRATKVDEFIVINDHRFALVFGRDSLFNILNFLKKDTGYEYYGSSYKVKRNLLVESIRKDTTDYFTFSAFTIADLKKIKKLKPLSAINEEEFNIVLNILKNREEKYFKQIENNESRSMYGTVEIHEILVKILLELGYNPILKIGEFDQIYKKYKPEK</sequence>
<evidence type="ECO:0000313" key="1">
    <source>
        <dbReference type="EMBL" id="KAA9338825.1"/>
    </source>
</evidence>
<evidence type="ECO:0000313" key="2">
    <source>
        <dbReference type="Proteomes" id="UP000326570"/>
    </source>
</evidence>
<keyword evidence="2" id="KW-1185">Reference proteome</keyword>
<name>A0A5N1IWD3_9BACT</name>
<dbReference type="EMBL" id="VTWT01000004">
    <property type="protein sequence ID" value="KAA9338825.1"/>
    <property type="molecule type" value="Genomic_DNA"/>
</dbReference>
<dbReference type="AlphaFoldDB" id="A0A5N1IWD3"/>
<accession>A0A5N1IWD3</accession>
<gene>
    <name evidence="1" type="ORF">F0P94_08510</name>
</gene>
<proteinExistence type="predicted"/>
<comment type="caution">
    <text evidence="1">The sequence shown here is derived from an EMBL/GenBank/DDBJ whole genome shotgun (WGS) entry which is preliminary data.</text>
</comment>
<protein>
    <submittedName>
        <fullName evidence="1">Uncharacterized protein</fullName>
    </submittedName>
</protein>